<protein>
    <submittedName>
        <fullName evidence="2">Uncharacterized protein</fullName>
    </submittedName>
</protein>
<keyword evidence="3" id="KW-1185">Reference proteome</keyword>
<sequence>MGTPAEGRTPMSMARVLNMVKNKKGTYVYKYQYTIRYRMNQITAWTMTKLQAGCLLVLKPVLVVLLSIALVAMFIGKIGYISGRSIQRRLVPRLLAWL</sequence>
<proteinExistence type="predicted"/>
<dbReference type="EMBL" id="CP002780">
    <property type="protein sequence ID" value="AEG58981.1"/>
    <property type="molecule type" value="Genomic_DNA"/>
</dbReference>
<organism evidence="2 3">
    <name type="scientific">Desulforamulus ruminis (strain ATCC 23193 / DSM 2154 / NCIMB 8452 / DL)</name>
    <name type="common">Desulfotomaculum ruminis</name>
    <dbReference type="NCBI Taxonomy" id="696281"/>
    <lineage>
        <taxon>Bacteria</taxon>
        <taxon>Bacillati</taxon>
        <taxon>Bacillota</taxon>
        <taxon>Clostridia</taxon>
        <taxon>Eubacteriales</taxon>
        <taxon>Peptococcaceae</taxon>
        <taxon>Desulforamulus</taxon>
    </lineage>
</organism>
<keyword evidence="1" id="KW-1133">Transmembrane helix</keyword>
<evidence type="ECO:0000313" key="3">
    <source>
        <dbReference type="Proteomes" id="UP000009234"/>
    </source>
</evidence>
<name>F6DTW3_DESRL</name>
<dbReference type="HOGENOM" id="CLU_2329217_0_0_9"/>
<dbReference type="AlphaFoldDB" id="F6DTW3"/>
<reference evidence="3" key="1">
    <citation type="submission" date="2011-05" db="EMBL/GenBank/DDBJ databases">
        <title>Complete sequence of Desulfotomaculum ruminis DSM 2154.</title>
        <authorList>
            <person name="Lucas S."/>
            <person name="Copeland A."/>
            <person name="Lapidus A."/>
            <person name="Cheng J.-F."/>
            <person name="Goodwin L."/>
            <person name="Pitluck S."/>
            <person name="Lu M."/>
            <person name="Detter J.C."/>
            <person name="Han C."/>
            <person name="Tapia R."/>
            <person name="Land M."/>
            <person name="Hauser L."/>
            <person name="Kyrpides N."/>
            <person name="Ivanova N."/>
            <person name="Mikhailova N."/>
            <person name="Pagani I."/>
            <person name="Stams A.J.M."/>
            <person name="Plugge C.M."/>
            <person name="Muyzer G."/>
            <person name="Kuever J."/>
            <person name="Parshina S.N."/>
            <person name="Ivanova A.E."/>
            <person name="Nazina T.N."/>
            <person name="Brambilla E."/>
            <person name="Spring S."/>
            <person name="Klenk H.-P."/>
            <person name="Woyke T."/>
        </authorList>
    </citation>
    <scope>NUCLEOTIDE SEQUENCE [LARGE SCALE GENOMIC DNA]</scope>
    <source>
        <strain evidence="3">ATCC 23193 / DSM 2154 / NCIB 8452 / DL</strain>
    </source>
</reference>
<gene>
    <name evidence="2" type="ordered locus">Desru_0696</name>
</gene>
<dbReference type="KEGG" id="dru:Desru_0696"/>
<accession>F6DTW3</accession>
<keyword evidence="1" id="KW-0812">Transmembrane</keyword>
<dbReference type="Proteomes" id="UP000009234">
    <property type="component" value="Chromosome"/>
</dbReference>
<reference evidence="2 3" key="2">
    <citation type="journal article" date="2012" name="Stand. Genomic Sci.">
        <title>Complete genome sequence of the sulfate-reducing firmicute Desulfotomaculum ruminis type strain (DL(T)).</title>
        <authorList>
            <person name="Spring S."/>
            <person name="Visser M."/>
            <person name="Lu M."/>
            <person name="Copeland A."/>
            <person name="Lapidus A."/>
            <person name="Lucas S."/>
            <person name="Cheng J.F."/>
            <person name="Han C."/>
            <person name="Tapia R."/>
            <person name="Goodwin L.A."/>
            <person name="Pitluck S."/>
            <person name="Ivanova N."/>
            <person name="Land M."/>
            <person name="Hauser L."/>
            <person name="Larimer F."/>
            <person name="Rohde M."/>
            <person name="Goker M."/>
            <person name="Detter J.C."/>
            <person name="Kyrpides N.C."/>
            <person name="Woyke T."/>
            <person name="Schaap P.J."/>
            <person name="Plugge C.M."/>
            <person name="Muyzer G."/>
            <person name="Kuever J."/>
            <person name="Pereira I.A."/>
            <person name="Parshina S.N."/>
            <person name="Bernier-Latmani R."/>
            <person name="Stams A.J."/>
            <person name="Klenk H.P."/>
        </authorList>
    </citation>
    <scope>NUCLEOTIDE SEQUENCE [LARGE SCALE GENOMIC DNA]</scope>
    <source>
        <strain evidence="3">ATCC 23193 / DSM 2154 / NCIB 8452 / DL</strain>
    </source>
</reference>
<keyword evidence="1" id="KW-0472">Membrane</keyword>
<feature type="transmembrane region" description="Helical" evidence="1">
    <location>
        <begin position="57"/>
        <end position="80"/>
    </location>
</feature>
<evidence type="ECO:0000313" key="2">
    <source>
        <dbReference type="EMBL" id="AEG58981.1"/>
    </source>
</evidence>
<evidence type="ECO:0000256" key="1">
    <source>
        <dbReference type="SAM" id="Phobius"/>
    </source>
</evidence>